<reference evidence="7" key="1">
    <citation type="submission" date="2019-08" db="EMBL/GenBank/DDBJ databases">
        <title>Limnoglobus roseus gen. nov., sp. nov., a novel freshwater planctomycete with a giant genome from the family Gemmataceae.</title>
        <authorList>
            <person name="Kulichevskaya I.S."/>
            <person name="Naumoff D.G."/>
            <person name="Miroshnikov K."/>
            <person name="Ivanova A."/>
            <person name="Philippov D.A."/>
            <person name="Hakobyan A."/>
            <person name="Rijpstra I.C."/>
            <person name="Sinninghe Damste J.S."/>
            <person name="Liesack W."/>
            <person name="Dedysh S.N."/>
        </authorList>
    </citation>
    <scope>NUCLEOTIDE SEQUENCE [LARGE SCALE GENOMIC DNA]</scope>
    <source>
        <strain evidence="7">PX52</strain>
    </source>
</reference>
<feature type="domain" description="Sialidase" evidence="5">
    <location>
        <begin position="46"/>
        <end position="333"/>
    </location>
</feature>
<keyword evidence="4" id="KW-0732">Signal</keyword>
<comment type="similarity">
    <text evidence="2">Belongs to the glycosyl hydrolase 33 family.</text>
</comment>
<dbReference type="RefSeq" id="WP_149108156.1">
    <property type="nucleotide sequence ID" value="NZ_CP042425.1"/>
</dbReference>
<accession>A0A5C1A7G3</accession>
<dbReference type="InterPro" id="IPR011040">
    <property type="entry name" value="Sialidase"/>
</dbReference>
<dbReference type="EMBL" id="CP042425">
    <property type="protein sequence ID" value="QEL13168.1"/>
    <property type="molecule type" value="Genomic_DNA"/>
</dbReference>
<proteinExistence type="inferred from homology"/>
<dbReference type="PANTHER" id="PTHR10628">
    <property type="entry name" value="SIALIDASE"/>
    <property type="match status" value="1"/>
</dbReference>
<evidence type="ECO:0000313" key="6">
    <source>
        <dbReference type="EMBL" id="QEL13168.1"/>
    </source>
</evidence>
<dbReference type="EC" id="3.2.1.18" evidence="3"/>
<dbReference type="GO" id="GO:0009313">
    <property type="term" value="P:oligosaccharide catabolic process"/>
    <property type="evidence" value="ECO:0007669"/>
    <property type="project" value="TreeGrafter"/>
</dbReference>
<evidence type="ECO:0000256" key="3">
    <source>
        <dbReference type="ARBA" id="ARBA00012733"/>
    </source>
</evidence>
<dbReference type="PANTHER" id="PTHR10628:SF30">
    <property type="entry name" value="EXO-ALPHA-SIALIDASE"/>
    <property type="match status" value="1"/>
</dbReference>
<dbReference type="GO" id="GO:0005737">
    <property type="term" value="C:cytoplasm"/>
    <property type="evidence" value="ECO:0007669"/>
    <property type="project" value="TreeGrafter"/>
</dbReference>
<dbReference type="Proteomes" id="UP000324974">
    <property type="component" value="Chromosome"/>
</dbReference>
<feature type="signal peptide" evidence="4">
    <location>
        <begin position="1"/>
        <end position="16"/>
    </location>
</feature>
<evidence type="ECO:0000313" key="7">
    <source>
        <dbReference type="Proteomes" id="UP000324974"/>
    </source>
</evidence>
<dbReference type="OrthoDB" id="7294637at2"/>
<dbReference type="Gene3D" id="2.120.10.10">
    <property type="match status" value="1"/>
</dbReference>
<dbReference type="CDD" id="cd15482">
    <property type="entry name" value="Sialidase_non-viral"/>
    <property type="match status" value="1"/>
</dbReference>
<sequence>MLRLLLLLLLAGPAFAADPVQTPIFVAGQDGYNTFRIPALIVTPKGTVLAFCEGRKAGRGDAGNIDIVLKRSTDGGKTWGRVEPVWDDGDNTCGNPSPVVDAKTGTVWLLLTHNLGTDTESKIIAGTSQRGRTVWVTRSDDDGVTWAKPTEITKDVKKPEWTWYATGPGVGIQLKSGRLLIPCDYKADKGKVRESHTIYSDDGGKTWQLGGIAGPDANECQAVELADGTVLLNMRTYRTTNRRLVAISKDGGQTFGPTVEDATLIEPACQGSILRLPGAGGGILFSNPASKKREKLTVRLSTDEAKTWASAKELHAGPAAYSCLTVLPNGDIGCLYERGEKNPYETITFATFPRSWLAEKP</sequence>
<dbReference type="InterPro" id="IPR036278">
    <property type="entry name" value="Sialidase_sf"/>
</dbReference>
<dbReference type="Pfam" id="PF13088">
    <property type="entry name" value="BNR_2"/>
    <property type="match status" value="1"/>
</dbReference>
<dbReference type="FunFam" id="2.120.10.10:FF:000012">
    <property type="entry name" value="Sialidase [Precursor]"/>
    <property type="match status" value="1"/>
</dbReference>
<name>A0A5C1A7G3_9BACT</name>
<evidence type="ECO:0000256" key="2">
    <source>
        <dbReference type="ARBA" id="ARBA00009348"/>
    </source>
</evidence>
<keyword evidence="7" id="KW-1185">Reference proteome</keyword>
<feature type="chain" id="PRO_5022852925" description="exo-alpha-sialidase" evidence="4">
    <location>
        <begin position="17"/>
        <end position="361"/>
    </location>
</feature>
<comment type="catalytic activity">
    <reaction evidence="1">
        <text>Hydrolysis of alpha-(2-&gt;3)-, alpha-(2-&gt;6)-, alpha-(2-&gt;8)- glycosidic linkages of terminal sialic acid residues in oligosaccharides, glycoproteins, glycolipids, colominic acid and synthetic substrates.</text>
        <dbReference type="EC" id="3.2.1.18"/>
    </reaction>
</comment>
<dbReference type="KEGG" id="lrs:PX52LOC_00021"/>
<organism evidence="6 7">
    <name type="scientific">Limnoglobus roseus</name>
    <dbReference type="NCBI Taxonomy" id="2598579"/>
    <lineage>
        <taxon>Bacteria</taxon>
        <taxon>Pseudomonadati</taxon>
        <taxon>Planctomycetota</taxon>
        <taxon>Planctomycetia</taxon>
        <taxon>Gemmatales</taxon>
        <taxon>Gemmataceae</taxon>
        <taxon>Limnoglobus</taxon>
    </lineage>
</organism>
<dbReference type="InterPro" id="IPR026856">
    <property type="entry name" value="Sialidase_fam"/>
</dbReference>
<dbReference type="AlphaFoldDB" id="A0A5C1A7G3"/>
<evidence type="ECO:0000259" key="5">
    <source>
        <dbReference type="Pfam" id="PF13088"/>
    </source>
</evidence>
<dbReference type="GO" id="GO:0006689">
    <property type="term" value="P:ganglioside catabolic process"/>
    <property type="evidence" value="ECO:0007669"/>
    <property type="project" value="TreeGrafter"/>
</dbReference>
<dbReference type="SUPFAM" id="SSF50939">
    <property type="entry name" value="Sialidases"/>
    <property type="match status" value="1"/>
</dbReference>
<dbReference type="GO" id="GO:0016020">
    <property type="term" value="C:membrane"/>
    <property type="evidence" value="ECO:0007669"/>
    <property type="project" value="TreeGrafter"/>
</dbReference>
<evidence type="ECO:0000256" key="1">
    <source>
        <dbReference type="ARBA" id="ARBA00000427"/>
    </source>
</evidence>
<protein>
    <recommendedName>
        <fullName evidence="3">exo-alpha-sialidase</fullName>
        <ecNumber evidence="3">3.2.1.18</ecNumber>
    </recommendedName>
</protein>
<gene>
    <name evidence="6" type="ORF">PX52LOC_00021</name>
</gene>
<dbReference type="GO" id="GO:0004308">
    <property type="term" value="F:exo-alpha-sialidase activity"/>
    <property type="evidence" value="ECO:0007669"/>
    <property type="project" value="UniProtKB-EC"/>
</dbReference>
<evidence type="ECO:0000256" key="4">
    <source>
        <dbReference type="SAM" id="SignalP"/>
    </source>
</evidence>